<dbReference type="GO" id="GO:0005737">
    <property type="term" value="C:cytoplasm"/>
    <property type="evidence" value="ECO:0007669"/>
    <property type="project" value="TreeGrafter"/>
</dbReference>
<dbReference type="InterPro" id="IPR041546">
    <property type="entry name" value="ClpA/ClpB_AAA_lid"/>
</dbReference>
<comment type="caution">
    <text evidence="8">The sequence shown here is derived from an EMBL/GenBank/DDBJ whole genome shotgun (WGS) entry which is preliminary data.</text>
</comment>
<keyword evidence="5" id="KW-0472">Membrane</keyword>
<keyword evidence="3" id="KW-0067">ATP-binding</keyword>
<dbReference type="CDD" id="cd19499">
    <property type="entry name" value="RecA-like_ClpB_Hsp104-like"/>
    <property type="match status" value="1"/>
</dbReference>
<feature type="domain" description="Clp ATPase C-terminal" evidence="7">
    <location>
        <begin position="737"/>
        <end position="825"/>
    </location>
</feature>
<keyword evidence="4" id="KW-0143">Chaperone</keyword>
<evidence type="ECO:0000256" key="4">
    <source>
        <dbReference type="ARBA" id="ARBA00023186"/>
    </source>
</evidence>
<dbReference type="InterPro" id="IPR019489">
    <property type="entry name" value="Clp_ATPase_C"/>
</dbReference>
<keyword evidence="8" id="KW-0378">Hydrolase</keyword>
<dbReference type="SMART" id="SM01086">
    <property type="entry name" value="ClpB_D2-small"/>
    <property type="match status" value="1"/>
</dbReference>
<evidence type="ECO:0000256" key="2">
    <source>
        <dbReference type="ARBA" id="ARBA00022741"/>
    </source>
</evidence>
<dbReference type="GO" id="GO:0034605">
    <property type="term" value="P:cellular response to heat"/>
    <property type="evidence" value="ECO:0007669"/>
    <property type="project" value="TreeGrafter"/>
</dbReference>
<dbReference type="PANTHER" id="PTHR11638:SF18">
    <property type="entry name" value="HEAT SHOCK PROTEIN 104"/>
    <property type="match status" value="1"/>
</dbReference>
<dbReference type="InterPro" id="IPR050130">
    <property type="entry name" value="ClpA_ClpB"/>
</dbReference>
<dbReference type="STRING" id="1618345.UT18_C0017G0002"/>
<dbReference type="PRINTS" id="PR00300">
    <property type="entry name" value="CLPPROTEASEA"/>
</dbReference>
<dbReference type="Pfam" id="PF00004">
    <property type="entry name" value="AAA"/>
    <property type="match status" value="1"/>
</dbReference>
<evidence type="ECO:0000256" key="1">
    <source>
        <dbReference type="ARBA" id="ARBA00022737"/>
    </source>
</evidence>
<dbReference type="Gene3D" id="1.10.8.60">
    <property type="match status" value="2"/>
</dbReference>
<dbReference type="Proteomes" id="UP000034207">
    <property type="component" value="Unassembled WGS sequence"/>
</dbReference>
<evidence type="ECO:0000259" key="7">
    <source>
        <dbReference type="SMART" id="SM01086"/>
    </source>
</evidence>
<keyword evidence="5" id="KW-0812">Transmembrane</keyword>
<dbReference type="PATRIC" id="fig|1618345.3.peg.908"/>
<feature type="transmembrane region" description="Helical" evidence="5">
    <location>
        <begin position="31"/>
        <end position="53"/>
    </location>
</feature>
<evidence type="ECO:0000259" key="6">
    <source>
        <dbReference type="SMART" id="SM00382"/>
    </source>
</evidence>
<dbReference type="InterPro" id="IPR001270">
    <property type="entry name" value="ClpA/B"/>
</dbReference>
<evidence type="ECO:0000313" key="8">
    <source>
        <dbReference type="EMBL" id="KKQ93632.1"/>
    </source>
</evidence>
<dbReference type="EMBL" id="LBVV01000017">
    <property type="protein sequence ID" value="KKQ93632.1"/>
    <property type="molecule type" value="Genomic_DNA"/>
</dbReference>
<reference evidence="8 9" key="1">
    <citation type="journal article" date="2015" name="Nature">
        <title>rRNA introns, odd ribosomes, and small enigmatic genomes across a large radiation of phyla.</title>
        <authorList>
            <person name="Brown C.T."/>
            <person name="Hug L.A."/>
            <person name="Thomas B.C."/>
            <person name="Sharon I."/>
            <person name="Castelle C.J."/>
            <person name="Singh A."/>
            <person name="Wilkins M.J."/>
            <person name="Williams K.H."/>
            <person name="Banfield J.F."/>
        </authorList>
    </citation>
    <scope>NUCLEOTIDE SEQUENCE [LARGE SCALE GENOMIC DNA]</scope>
</reference>
<dbReference type="Pfam" id="PF17871">
    <property type="entry name" value="AAA_lid_9"/>
    <property type="match status" value="1"/>
</dbReference>
<dbReference type="Gene3D" id="3.40.50.300">
    <property type="entry name" value="P-loop containing nucleotide triphosphate hydrolases"/>
    <property type="match status" value="2"/>
</dbReference>
<proteinExistence type="predicted"/>
<dbReference type="SUPFAM" id="SSF52540">
    <property type="entry name" value="P-loop containing nucleoside triphosphate hydrolases"/>
    <property type="match status" value="2"/>
</dbReference>
<dbReference type="AlphaFoldDB" id="A0A0G0LRH9"/>
<keyword evidence="5" id="KW-1133">Transmembrane helix</keyword>
<gene>
    <name evidence="8" type="ORF">UT18_C0017G0002</name>
</gene>
<dbReference type="PANTHER" id="PTHR11638">
    <property type="entry name" value="ATP-DEPENDENT CLP PROTEASE"/>
    <property type="match status" value="1"/>
</dbReference>
<feature type="domain" description="AAA+ ATPase" evidence="6">
    <location>
        <begin position="294"/>
        <end position="437"/>
    </location>
</feature>
<dbReference type="InterPro" id="IPR003593">
    <property type="entry name" value="AAA+_ATPase"/>
</dbReference>
<dbReference type="GO" id="GO:0016887">
    <property type="term" value="F:ATP hydrolysis activity"/>
    <property type="evidence" value="ECO:0007669"/>
    <property type="project" value="InterPro"/>
</dbReference>
<sequence length="825" mass="93158">MSSQIGTKVTVNTSNINFFLAKLDRILNLKILNALAFPLTLVTLITFLTSFFLHFSPTIYFALFNLMALNLFFVNAKLYHIFKIKNYVPVVSINNTLSNIQSGNQTEIGSLLDYDTCRIFKPAYLSDPDSFFIALSKTSQVRFIFYKAGISLQELVGVSTATTIDQVFLSSAKMAGGFEQKLIGSSDLFWGFYETSNNLRRFFADRNLKEDDVYNLVFWEKTIWDEEQKKRHFLDPDHWISTGGIGKSWSAGYTQNLDIYAKDMTEIIAKGLARYSVISRMELVDTMQTILTKNHSHLIMVGEAGVGKKSLVREFAKQVLYGKVMPSLRYRRILELETGALLAGASQKEGEVELRFKSILDDACRAGNIILFIDDIDALLLEEGQGSVNAAQVLIPYLESGALQLIGATTPEKWHKICANSKINNYFNKLVIPEGDENVTLRILQDLSFQFEYKYKITVTYQSLKEAYRDAKKYIPYKAFPAKAIDLLEESCIKAQNMGLKVLSPEIIQKTISQNTNIPVQEASGNEKDVLLNLENFLHQRVVGQDDAVKAVANAMRRARAGLESGKRPVASFLFLGPTGVGKTELSKALAESYFGSEQNMVRLDMSEYQNDDAIYKLLGNDNDAGGYLTKPIREKPFSLVLLDEIEKASPDILNLFLQILDDGRITDNLERTIDFTHTIIIATSNAGSEIIRERAAEGNSSNKEFAKILLDKLLRDGIFRPEFVNRFDSMITFDPLSEFQIREIAELMIKEIQKKLLTERDRKLEVTSQAVTKLASLGFNPQFGAREMRRVMQEQLENFIAKKVLGDEEDKDTPIVFDVGDIEE</sequence>
<dbReference type="Pfam" id="PF10431">
    <property type="entry name" value="ClpB_D2-small"/>
    <property type="match status" value="1"/>
</dbReference>
<keyword evidence="8" id="KW-0645">Protease</keyword>
<accession>A0A0G0LRH9</accession>
<dbReference type="Pfam" id="PF07724">
    <property type="entry name" value="AAA_2"/>
    <property type="match status" value="1"/>
</dbReference>
<keyword evidence="1" id="KW-0677">Repeat</keyword>
<dbReference type="InterPro" id="IPR027417">
    <property type="entry name" value="P-loop_NTPase"/>
</dbReference>
<feature type="transmembrane region" description="Helical" evidence="5">
    <location>
        <begin position="59"/>
        <end position="76"/>
    </location>
</feature>
<evidence type="ECO:0000313" key="9">
    <source>
        <dbReference type="Proteomes" id="UP000034207"/>
    </source>
</evidence>
<evidence type="ECO:0000256" key="5">
    <source>
        <dbReference type="SAM" id="Phobius"/>
    </source>
</evidence>
<dbReference type="SMART" id="SM00382">
    <property type="entry name" value="AAA"/>
    <property type="match status" value="2"/>
</dbReference>
<keyword evidence="2" id="KW-0547">Nucleotide-binding</keyword>
<name>A0A0G0LRH9_UNCC2</name>
<feature type="domain" description="AAA+ ATPase" evidence="6">
    <location>
        <begin position="569"/>
        <end position="730"/>
    </location>
</feature>
<evidence type="ECO:0000256" key="3">
    <source>
        <dbReference type="ARBA" id="ARBA00022840"/>
    </source>
</evidence>
<dbReference type="GO" id="GO:0005524">
    <property type="term" value="F:ATP binding"/>
    <property type="evidence" value="ECO:0007669"/>
    <property type="project" value="UniProtKB-KW"/>
</dbReference>
<dbReference type="GO" id="GO:0006508">
    <property type="term" value="P:proteolysis"/>
    <property type="evidence" value="ECO:0007669"/>
    <property type="project" value="UniProtKB-KW"/>
</dbReference>
<dbReference type="CDD" id="cd00009">
    <property type="entry name" value="AAA"/>
    <property type="match status" value="1"/>
</dbReference>
<dbReference type="GO" id="GO:0008233">
    <property type="term" value="F:peptidase activity"/>
    <property type="evidence" value="ECO:0007669"/>
    <property type="project" value="UniProtKB-KW"/>
</dbReference>
<organism evidence="8 9">
    <name type="scientific">candidate division CPR2 bacterium GW2011_GWC2_39_10</name>
    <dbReference type="NCBI Taxonomy" id="1618345"/>
    <lineage>
        <taxon>Bacteria</taxon>
        <taxon>Bacteria division CPR2</taxon>
    </lineage>
</organism>
<protein>
    <submittedName>
        <fullName evidence="8">Clp protease ATP binding subunit</fullName>
    </submittedName>
</protein>
<dbReference type="InterPro" id="IPR003959">
    <property type="entry name" value="ATPase_AAA_core"/>
</dbReference>